<keyword evidence="2" id="KW-1185">Reference proteome</keyword>
<evidence type="ECO:0000313" key="2">
    <source>
        <dbReference type="Proteomes" id="UP000789920"/>
    </source>
</evidence>
<comment type="caution">
    <text evidence="1">The sequence shown here is derived from an EMBL/GenBank/DDBJ whole genome shotgun (WGS) entry which is preliminary data.</text>
</comment>
<name>A0ACA9Q9R1_9GLOM</name>
<accession>A0ACA9Q9R1</accession>
<gene>
    <name evidence="1" type="ORF">RPERSI_LOCUS13087</name>
</gene>
<organism evidence="1 2">
    <name type="scientific">Racocetra persica</name>
    <dbReference type="NCBI Taxonomy" id="160502"/>
    <lineage>
        <taxon>Eukaryota</taxon>
        <taxon>Fungi</taxon>
        <taxon>Fungi incertae sedis</taxon>
        <taxon>Mucoromycota</taxon>
        <taxon>Glomeromycotina</taxon>
        <taxon>Glomeromycetes</taxon>
        <taxon>Diversisporales</taxon>
        <taxon>Gigasporaceae</taxon>
        <taxon>Racocetra</taxon>
    </lineage>
</organism>
<dbReference type="Proteomes" id="UP000789920">
    <property type="component" value="Unassembled WGS sequence"/>
</dbReference>
<feature type="non-terminal residue" evidence="1">
    <location>
        <position position="45"/>
    </location>
</feature>
<sequence length="45" mass="5298">KERLNDEEINISQTCDKKFKKRKLSNNLNANDKEPDPGSQYQKEC</sequence>
<protein>
    <submittedName>
        <fullName evidence="1">27199_t:CDS:1</fullName>
    </submittedName>
</protein>
<feature type="non-terminal residue" evidence="1">
    <location>
        <position position="1"/>
    </location>
</feature>
<evidence type="ECO:0000313" key="1">
    <source>
        <dbReference type="EMBL" id="CAG8740349.1"/>
    </source>
</evidence>
<reference evidence="1" key="1">
    <citation type="submission" date="2021-06" db="EMBL/GenBank/DDBJ databases">
        <authorList>
            <person name="Kallberg Y."/>
            <person name="Tangrot J."/>
            <person name="Rosling A."/>
        </authorList>
    </citation>
    <scope>NUCLEOTIDE SEQUENCE</scope>
    <source>
        <strain evidence="1">MA461A</strain>
    </source>
</reference>
<proteinExistence type="predicted"/>
<dbReference type="EMBL" id="CAJVQC010028682">
    <property type="protein sequence ID" value="CAG8740349.1"/>
    <property type="molecule type" value="Genomic_DNA"/>
</dbReference>